<evidence type="ECO:0000313" key="10">
    <source>
        <dbReference type="EMBL" id="KAH7303853.1"/>
    </source>
</evidence>
<dbReference type="EMBL" id="JAGPNK010000028">
    <property type="protein sequence ID" value="KAH7303853.1"/>
    <property type="molecule type" value="Genomic_DNA"/>
</dbReference>
<name>A0A8K0S975_9HYPO</name>
<feature type="domain" description="Xylanolytic transcriptional activator regulatory" evidence="9">
    <location>
        <begin position="170"/>
        <end position="241"/>
    </location>
</feature>
<evidence type="ECO:0000256" key="8">
    <source>
        <dbReference type="SAM" id="MobiDB-lite"/>
    </source>
</evidence>
<evidence type="ECO:0000256" key="4">
    <source>
        <dbReference type="ARBA" id="ARBA00023015"/>
    </source>
</evidence>
<evidence type="ECO:0000256" key="2">
    <source>
        <dbReference type="ARBA" id="ARBA00022723"/>
    </source>
</evidence>
<keyword evidence="5" id="KW-0238">DNA-binding</keyword>
<dbReference type="GO" id="GO:0006351">
    <property type="term" value="P:DNA-templated transcription"/>
    <property type="evidence" value="ECO:0007669"/>
    <property type="project" value="InterPro"/>
</dbReference>
<dbReference type="OrthoDB" id="25921at2759"/>
<evidence type="ECO:0000313" key="11">
    <source>
        <dbReference type="Proteomes" id="UP000813444"/>
    </source>
</evidence>
<accession>A0A8K0S975</accession>
<evidence type="ECO:0000256" key="7">
    <source>
        <dbReference type="ARBA" id="ARBA00023242"/>
    </source>
</evidence>
<protein>
    <submittedName>
        <fullName evidence="10">Fungal-specific transcription factor domain-containing protein</fullName>
    </submittedName>
</protein>
<gene>
    <name evidence="10" type="ORF">B0I35DRAFT_484916</name>
</gene>
<dbReference type="SMART" id="SM00906">
    <property type="entry name" value="Fungal_trans"/>
    <property type="match status" value="1"/>
</dbReference>
<dbReference type="GO" id="GO:0000981">
    <property type="term" value="F:DNA-binding transcription factor activity, RNA polymerase II-specific"/>
    <property type="evidence" value="ECO:0007669"/>
    <property type="project" value="TreeGrafter"/>
</dbReference>
<evidence type="ECO:0000259" key="9">
    <source>
        <dbReference type="SMART" id="SM00906"/>
    </source>
</evidence>
<dbReference type="Proteomes" id="UP000813444">
    <property type="component" value="Unassembled WGS sequence"/>
</dbReference>
<feature type="compositionally biased region" description="Polar residues" evidence="8">
    <location>
        <begin position="1"/>
        <end position="16"/>
    </location>
</feature>
<proteinExistence type="predicted"/>
<dbReference type="GO" id="GO:0045944">
    <property type="term" value="P:positive regulation of transcription by RNA polymerase II"/>
    <property type="evidence" value="ECO:0007669"/>
    <property type="project" value="TreeGrafter"/>
</dbReference>
<dbReference type="GO" id="GO:0008270">
    <property type="term" value="F:zinc ion binding"/>
    <property type="evidence" value="ECO:0007669"/>
    <property type="project" value="InterPro"/>
</dbReference>
<dbReference type="PANTHER" id="PTHR47782:SF12">
    <property type="entry name" value="ZN(II)2CYS6 TRANSCRIPTION FACTOR (EUROFUNG)"/>
    <property type="match status" value="1"/>
</dbReference>
<organism evidence="10 11">
    <name type="scientific">Stachybotrys elegans</name>
    <dbReference type="NCBI Taxonomy" id="80388"/>
    <lineage>
        <taxon>Eukaryota</taxon>
        <taxon>Fungi</taxon>
        <taxon>Dikarya</taxon>
        <taxon>Ascomycota</taxon>
        <taxon>Pezizomycotina</taxon>
        <taxon>Sordariomycetes</taxon>
        <taxon>Hypocreomycetidae</taxon>
        <taxon>Hypocreales</taxon>
        <taxon>Stachybotryaceae</taxon>
        <taxon>Stachybotrys</taxon>
    </lineage>
</organism>
<sequence>MSRIINSMVQPRNNTAEEGDAHDEHFGPSESSTWEHLSPKSANSSSESQRAQINLAHLPSNIANTLFRSYMVHISTRWPVMHTPYIRQLHETRGSLTDVYEIAALHLVYAIGGRFLETAGQTGQFHSDQHCEKAMLQLDAIVRMHAGLRSIQILILLSLYNLRSPRGPGAWKFAGLAMRQCIEMGLHRQTHMKWPLIDEMRRRVFWTCYCLDRQVSIILGRPFSISDRDIDVELPTDIDEDIEDESRLRNAQNEARSHPTRTPKSSTSMTGFIHICRLRKIESEIQQTIYRVDKVPSNVKADVESFLVRIDQWKSELPLDAQQLPDFSTMRVDGFDNYMVYYYKCIRFLLYPIIFSPEAADVHYLKRCAQACAGVCQTYKKLHQSVPVGFSVMALHSIFIAGLTLLYCIWAAPNEVFGISTSNGLDSCSIVLYVIAERWVGARKFRDVFDVIKQSVMESIEQEDQPRRSIIDLRRQVIMALCSAGSSEGDCRGEFSAMVNDMAVDKADTMTTESGDDSVLKWQNMAADAPSAEDPDFNFELPMEGMPLFDGMIFAFPGGREDDTTVGTLMDLQQNDWNTVEQQSYSSSI</sequence>
<dbReference type="AlphaFoldDB" id="A0A8K0S975"/>
<keyword evidence="4" id="KW-0805">Transcription regulation</keyword>
<keyword evidence="2" id="KW-0479">Metal-binding</keyword>
<comment type="subcellular location">
    <subcellularLocation>
        <location evidence="1">Nucleus</location>
    </subcellularLocation>
</comment>
<comment type="caution">
    <text evidence="10">The sequence shown here is derived from an EMBL/GenBank/DDBJ whole genome shotgun (WGS) entry which is preliminary data.</text>
</comment>
<dbReference type="Pfam" id="PF04082">
    <property type="entry name" value="Fungal_trans"/>
    <property type="match status" value="1"/>
</dbReference>
<evidence type="ECO:0000256" key="1">
    <source>
        <dbReference type="ARBA" id="ARBA00004123"/>
    </source>
</evidence>
<keyword evidence="11" id="KW-1185">Reference proteome</keyword>
<dbReference type="GO" id="GO:0005634">
    <property type="term" value="C:nucleus"/>
    <property type="evidence" value="ECO:0007669"/>
    <property type="project" value="UniProtKB-SubCell"/>
</dbReference>
<dbReference type="PANTHER" id="PTHR47782">
    <property type="entry name" value="ZN(II)2CYS6 TRANSCRIPTION FACTOR (EUROFUNG)-RELATED"/>
    <property type="match status" value="1"/>
</dbReference>
<keyword evidence="7" id="KW-0539">Nucleus</keyword>
<feature type="compositionally biased region" description="Polar residues" evidence="8">
    <location>
        <begin position="29"/>
        <end position="50"/>
    </location>
</feature>
<feature type="region of interest" description="Disordered" evidence="8">
    <location>
        <begin position="1"/>
        <end position="50"/>
    </location>
</feature>
<evidence type="ECO:0000256" key="5">
    <source>
        <dbReference type="ARBA" id="ARBA00023125"/>
    </source>
</evidence>
<dbReference type="InterPro" id="IPR052202">
    <property type="entry name" value="Yeast_MetPath_Reg"/>
</dbReference>
<evidence type="ECO:0000256" key="3">
    <source>
        <dbReference type="ARBA" id="ARBA00022833"/>
    </source>
</evidence>
<reference evidence="10" key="1">
    <citation type="journal article" date="2021" name="Nat. Commun.">
        <title>Genetic determinants of endophytism in the Arabidopsis root mycobiome.</title>
        <authorList>
            <person name="Mesny F."/>
            <person name="Miyauchi S."/>
            <person name="Thiergart T."/>
            <person name="Pickel B."/>
            <person name="Atanasova L."/>
            <person name="Karlsson M."/>
            <person name="Huettel B."/>
            <person name="Barry K.W."/>
            <person name="Haridas S."/>
            <person name="Chen C."/>
            <person name="Bauer D."/>
            <person name="Andreopoulos W."/>
            <person name="Pangilinan J."/>
            <person name="LaButti K."/>
            <person name="Riley R."/>
            <person name="Lipzen A."/>
            <person name="Clum A."/>
            <person name="Drula E."/>
            <person name="Henrissat B."/>
            <person name="Kohler A."/>
            <person name="Grigoriev I.V."/>
            <person name="Martin F.M."/>
            <person name="Hacquard S."/>
        </authorList>
    </citation>
    <scope>NUCLEOTIDE SEQUENCE</scope>
    <source>
        <strain evidence="10">MPI-CAGE-CH-0235</strain>
    </source>
</reference>
<dbReference type="GO" id="GO:0043565">
    <property type="term" value="F:sequence-specific DNA binding"/>
    <property type="evidence" value="ECO:0007669"/>
    <property type="project" value="TreeGrafter"/>
</dbReference>
<keyword evidence="6" id="KW-0804">Transcription</keyword>
<keyword evidence="3" id="KW-0862">Zinc</keyword>
<feature type="region of interest" description="Disordered" evidence="8">
    <location>
        <begin position="249"/>
        <end position="268"/>
    </location>
</feature>
<dbReference type="InterPro" id="IPR007219">
    <property type="entry name" value="XnlR_reg_dom"/>
</dbReference>
<dbReference type="CDD" id="cd12148">
    <property type="entry name" value="fungal_TF_MHR"/>
    <property type="match status" value="1"/>
</dbReference>
<evidence type="ECO:0000256" key="6">
    <source>
        <dbReference type="ARBA" id="ARBA00023163"/>
    </source>
</evidence>